<sequence length="111" mass="12710">MEYREHPQMCSVKIERKNGVNCEGLTTRILQVEHFHNWLEIPVDILARDYGKNEACHKKAKHSARRDECGVGPFACHYNTFWLTISASKTKKWECAVPIIPSGDNPNVSRA</sequence>
<reference evidence="1" key="1">
    <citation type="journal article" date="2020" name="Stud. Mycol.">
        <title>101 Dothideomycetes genomes: a test case for predicting lifestyles and emergence of pathogens.</title>
        <authorList>
            <person name="Haridas S."/>
            <person name="Albert R."/>
            <person name="Binder M."/>
            <person name="Bloem J."/>
            <person name="Labutti K."/>
            <person name="Salamov A."/>
            <person name="Andreopoulos B."/>
            <person name="Baker S."/>
            <person name="Barry K."/>
            <person name="Bills G."/>
            <person name="Bluhm B."/>
            <person name="Cannon C."/>
            <person name="Castanera R."/>
            <person name="Culley D."/>
            <person name="Daum C."/>
            <person name="Ezra D."/>
            <person name="Gonzalez J."/>
            <person name="Henrissat B."/>
            <person name="Kuo A."/>
            <person name="Liang C."/>
            <person name="Lipzen A."/>
            <person name="Lutzoni F."/>
            <person name="Magnuson J."/>
            <person name="Mondo S."/>
            <person name="Nolan M."/>
            <person name="Ohm R."/>
            <person name="Pangilinan J."/>
            <person name="Park H.-J."/>
            <person name="Ramirez L."/>
            <person name="Alfaro M."/>
            <person name="Sun H."/>
            <person name="Tritt A."/>
            <person name="Yoshinaga Y."/>
            <person name="Zwiers L.-H."/>
            <person name="Turgeon B."/>
            <person name="Goodwin S."/>
            <person name="Spatafora J."/>
            <person name="Crous P."/>
            <person name="Grigoriev I."/>
        </authorList>
    </citation>
    <scope>NUCLEOTIDE SEQUENCE</scope>
    <source>
        <strain evidence="1">HMLAC05119</strain>
    </source>
</reference>
<dbReference type="OrthoDB" id="2119228at2759"/>
<organism evidence="1 2">
    <name type="scientific">Ampelomyces quisqualis</name>
    <name type="common">Powdery mildew agent</name>
    <dbReference type="NCBI Taxonomy" id="50730"/>
    <lineage>
        <taxon>Eukaryota</taxon>
        <taxon>Fungi</taxon>
        <taxon>Dikarya</taxon>
        <taxon>Ascomycota</taxon>
        <taxon>Pezizomycotina</taxon>
        <taxon>Dothideomycetes</taxon>
        <taxon>Pleosporomycetidae</taxon>
        <taxon>Pleosporales</taxon>
        <taxon>Pleosporineae</taxon>
        <taxon>Phaeosphaeriaceae</taxon>
        <taxon>Ampelomyces</taxon>
    </lineage>
</organism>
<protein>
    <submittedName>
        <fullName evidence="1">Uncharacterized protein</fullName>
    </submittedName>
</protein>
<gene>
    <name evidence="1" type="ORF">BDU57DRAFT_596442</name>
</gene>
<keyword evidence="2" id="KW-1185">Reference proteome</keyword>
<dbReference type="AlphaFoldDB" id="A0A6A5QJ04"/>
<accession>A0A6A5QJ04</accession>
<name>A0A6A5QJ04_AMPQU</name>
<dbReference type="EMBL" id="ML979137">
    <property type="protein sequence ID" value="KAF1914474.1"/>
    <property type="molecule type" value="Genomic_DNA"/>
</dbReference>
<evidence type="ECO:0000313" key="1">
    <source>
        <dbReference type="EMBL" id="KAF1914474.1"/>
    </source>
</evidence>
<proteinExistence type="predicted"/>
<evidence type="ECO:0000313" key="2">
    <source>
        <dbReference type="Proteomes" id="UP000800096"/>
    </source>
</evidence>
<dbReference type="Proteomes" id="UP000800096">
    <property type="component" value="Unassembled WGS sequence"/>
</dbReference>